<evidence type="ECO:0000256" key="4">
    <source>
        <dbReference type="PIRSR" id="PIRSR603782-2"/>
    </source>
</evidence>
<accession>M1WQR7</accession>
<dbReference type="AlphaFoldDB" id="M1WQR7"/>
<feature type="disulfide bond" description="Redox-active" evidence="4">
    <location>
        <begin position="165"/>
        <end position="169"/>
    </location>
</feature>
<feature type="binding site" evidence="3">
    <location>
        <position position="165"/>
    </location>
    <ligand>
        <name>Cu cation</name>
        <dbReference type="ChEBI" id="CHEBI:23378"/>
    </ligand>
</feature>
<dbReference type="SUPFAM" id="SSF52833">
    <property type="entry name" value="Thioredoxin-like"/>
    <property type="match status" value="1"/>
</dbReference>
<evidence type="ECO:0000256" key="6">
    <source>
        <dbReference type="SAM" id="SignalP"/>
    </source>
</evidence>
<keyword evidence="6" id="KW-0732">Signal</keyword>
<dbReference type="PATRIC" id="fig|879567.3.peg.2008"/>
<comment type="similarity">
    <text evidence="1">Belongs to the SCO1/2 family.</text>
</comment>
<dbReference type="Proteomes" id="UP000011724">
    <property type="component" value="Chromosome"/>
</dbReference>
<dbReference type="EMBL" id="FO203427">
    <property type="protein sequence ID" value="CCH49134.1"/>
    <property type="molecule type" value="Genomic_DNA"/>
</dbReference>
<dbReference type="Pfam" id="PF02630">
    <property type="entry name" value="SCO1-SenC"/>
    <property type="match status" value="1"/>
</dbReference>
<reference evidence="8 9" key="1">
    <citation type="journal article" date="2013" name="PLoS ONE">
        <title>The first genomic and proteomic characterization of a deep-sea sulfate reducer: insights into the piezophilic lifestyle of Desulfovibrio piezophilus.</title>
        <authorList>
            <person name="Pradel N."/>
            <person name="Ji B."/>
            <person name="Gimenez G."/>
            <person name="Talla E."/>
            <person name="Lenoble P."/>
            <person name="Garel M."/>
            <person name="Tamburini C."/>
            <person name="Fourquet P."/>
            <person name="Lebrun R."/>
            <person name="Bertin P."/>
            <person name="Denis Y."/>
            <person name="Pophillat M."/>
            <person name="Barbe V."/>
            <person name="Ollivier B."/>
            <person name="Dolla A."/>
        </authorList>
    </citation>
    <scope>NUCLEOTIDE SEQUENCE [LARGE SCALE GENOMIC DNA]</scope>
    <source>
        <strain evidence="9">DSM 10523 / SB164P1</strain>
    </source>
</reference>
<keyword evidence="5" id="KW-0472">Membrane</keyword>
<keyword evidence="3" id="KW-0479">Metal-binding</keyword>
<keyword evidence="5" id="KW-0812">Transmembrane</keyword>
<evidence type="ECO:0000256" key="1">
    <source>
        <dbReference type="ARBA" id="ARBA00010996"/>
    </source>
</evidence>
<feature type="transmembrane region" description="Helical" evidence="5">
    <location>
        <begin position="319"/>
        <end position="344"/>
    </location>
</feature>
<feature type="binding site" evidence="3">
    <location>
        <position position="169"/>
    </location>
    <ligand>
        <name>Cu cation</name>
        <dbReference type="ChEBI" id="CHEBI:23378"/>
    </ligand>
</feature>
<feature type="chain" id="PRO_5004019696" evidence="6">
    <location>
        <begin position="25"/>
        <end position="355"/>
    </location>
</feature>
<keyword evidence="5" id="KW-1133">Transmembrane helix</keyword>
<organism evidence="8 9">
    <name type="scientific">Pseudodesulfovibrio piezophilus (strain DSM 21447 / JCM 15486 / C1TLV30)</name>
    <name type="common">Desulfovibrio piezophilus</name>
    <dbReference type="NCBI Taxonomy" id="1322246"/>
    <lineage>
        <taxon>Bacteria</taxon>
        <taxon>Pseudomonadati</taxon>
        <taxon>Thermodesulfobacteriota</taxon>
        <taxon>Desulfovibrionia</taxon>
        <taxon>Desulfovibrionales</taxon>
        <taxon>Desulfovibrionaceae</taxon>
    </lineage>
</organism>
<dbReference type="BioCyc" id="DPIE1322246:BN4_RS09525-MONOMER"/>
<evidence type="ECO:0000259" key="7">
    <source>
        <dbReference type="PROSITE" id="PS51352"/>
    </source>
</evidence>
<evidence type="ECO:0000256" key="5">
    <source>
        <dbReference type="SAM" id="Phobius"/>
    </source>
</evidence>
<evidence type="ECO:0000313" key="9">
    <source>
        <dbReference type="Proteomes" id="UP000011724"/>
    </source>
</evidence>
<dbReference type="InterPro" id="IPR036249">
    <property type="entry name" value="Thioredoxin-like_sf"/>
</dbReference>
<dbReference type="STRING" id="1322246.BN4_11899"/>
<protein>
    <submittedName>
        <fullName evidence="8">Copper insertion protein</fullName>
    </submittedName>
</protein>
<name>M1WQR7_PSEP2</name>
<keyword evidence="2 3" id="KW-0186">Copper</keyword>
<evidence type="ECO:0000313" key="8">
    <source>
        <dbReference type="EMBL" id="CCH49134.1"/>
    </source>
</evidence>
<feature type="signal peptide" evidence="6">
    <location>
        <begin position="1"/>
        <end position="24"/>
    </location>
</feature>
<dbReference type="KEGG" id="dpi:BN4_11899"/>
<sequence>MRRLGILLLGTAFAVVLMVAPGMAAQDTESGHDIAVEGGHAAMKEMATTADAEKNMDQSTPNHDAMTHDEMNHEGMTHDEMTPETTGQVDKEEQHMDHENMDAAAMEEHDHEAMMEKADASVGIEEKLGNIIADVNFTNSKGESVNLRELTKSVPTILIPIYYRCPDVCNILQGSFAQILPDVALKPGEEIQVVSITFDPRENHMDAARAKKTYLAAAQGKFPAKDWTFLASDGDAASIDKWLDSIGYTVKREGGLYAHPVAVVAIAPGGKVVRYLYGSSFLPFDITMAGTEAATGKVGLSIKRMLSFCYNYDPQGRRYVFSILRVSGFAIVGFVGFFILYLVLSGRKHRKQKAK</sequence>
<keyword evidence="9" id="KW-1185">Reference proteome</keyword>
<dbReference type="RefSeq" id="WP_015415178.1">
    <property type="nucleotide sequence ID" value="NC_020409.1"/>
</dbReference>
<evidence type="ECO:0000256" key="2">
    <source>
        <dbReference type="ARBA" id="ARBA00023008"/>
    </source>
</evidence>
<dbReference type="GO" id="GO:0046872">
    <property type="term" value="F:metal ion binding"/>
    <property type="evidence" value="ECO:0007669"/>
    <property type="project" value="UniProtKB-KW"/>
</dbReference>
<feature type="domain" description="Thioredoxin" evidence="7">
    <location>
        <begin position="126"/>
        <end position="300"/>
    </location>
</feature>
<gene>
    <name evidence="8" type="primary">scoI</name>
    <name evidence="8" type="ordered locus">BN4_11899</name>
</gene>
<dbReference type="HOGENOM" id="CLU_058434_1_0_7"/>
<reference evidence="9" key="2">
    <citation type="journal article" date="2013" name="Stand. Genomic Sci.">
        <title>Complete genome sequence of Desulfocapsa sulfexigens, a marine deltaproteobacterium specialized in disproportionating inorganic sulfur compounds.</title>
        <authorList>
            <person name="Finster K.W."/>
            <person name="Kjeldsen K.U."/>
            <person name="Kube M."/>
            <person name="Reinhardt R."/>
            <person name="Mussmann M."/>
            <person name="Amann R."/>
            <person name="Schreiber L."/>
        </authorList>
    </citation>
    <scope>NUCLEOTIDE SEQUENCE [LARGE SCALE GENOMIC DNA]</scope>
    <source>
        <strain evidence="9">DSM 10523 / SB164P1</strain>
    </source>
</reference>
<dbReference type="eggNOG" id="COG1999">
    <property type="taxonomic scope" value="Bacteria"/>
</dbReference>
<dbReference type="CDD" id="cd02968">
    <property type="entry name" value="SCO"/>
    <property type="match status" value="1"/>
</dbReference>
<proteinExistence type="inferred from homology"/>
<dbReference type="Gene3D" id="3.40.30.10">
    <property type="entry name" value="Glutaredoxin"/>
    <property type="match status" value="1"/>
</dbReference>
<dbReference type="InterPro" id="IPR013766">
    <property type="entry name" value="Thioredoxin_domain"/>
</dbReference>
<evidence type="ECO:0000256" key="3">
    <source>
        <dbReference type="PIRSR" id="PIRSR603782-1"/>
    </source>
</evidence>
<dbReference type="InterPro" id="IPR003782">
    <property type="entry name" value="SCO1/SenC"/>
</dbReference>
<keyword evidence="4" id="KW-1015">Disulfide bond</keyword>
<dbReference type="PROSITE" id="PS51352">
    <property type="entry name" value="THIOREDOXIN_2"/>
    <property type="match status" value="1"/>
</dbReference>